<dbReference type="AlphaFoldDB" id="A0A168DVM6"/>
<name>A0A168DVM6_CORDF</name>
<dbReference type="Gene3D" id="3.40.50.150">
    <property type="entry name" value="Vaccinia Virus protein VP39"/>
    <property type="match status" value="1"/>
</dbReference>
<accession>A0A168DVM6</accession>
<evidence type="ECO:0000256" key="1">
    <source>
        <dbReference type="SAM" id="Phobius"/>
    </source>
</evidence>
<feature type="transmembrane region" description="Helical" evidence="1">
    <location>
        <begin position="30"/>
        <end position="48"/>
    </location>
</feature>
<protein>
    <submittedName>
        <fullName evidence="2">N2227-like protein</fullName>
    </submittedName>
</protein>
<dbReference type="EMBL" id="AZHF01000007">
    <property type="protein sequence ID" value="OAA73065.1"/>
    <property type="molecule type" value="Genomic_DNA"/>
</dbReference>
<dbReference type="OrthoDB" id="978at2759"/>
<keyword evidence="1" id="KW-1133">Transmembrane helix</keyword>
<dbReference type="STRING" id="1081108.A0A168DVM6"/>
<dbReference type="SMART" id="SM01296">
    <property type="entry name" value="N2227"/>
    <property type="match status" value="1"/>
</dbReference>
<dbReference type="SUPFAM" id="SSF53335">
    <property type="entry name" value="S-adenosyl-L-methionine-dependent methyltransferases"/>
    <property type="match status" value="1"/>
</dbReference>
<dbReference type="PANTHER" id="PTHR12303:SF13">
    <property type="match status" value="1"/>
</dbReference>
<dbReference type="Pfam" id="PF07942">
    <property type="entry name" value="CARME"/>
    <property type="match status" value="1"/>
</dbReference>
<proteinExistence type="predicted"/>
<dbReference type="InterPro" id="IPR029063">
    <property type="entry name" value="SAM-dependent_MTases_sf"/>
</dbReference>
<keyword evidence="1" id="KW-0812">Transmembrane</keyword>
<comment type="caution">
    <text evidence="2">The sequence shown here is derived from an EMBL/GenBank/DDBJ whole genome shotgun (WGS) entry which is preliminary data.</text>
</comment>
<reference evidence="2 3" key="1">
    <citation type="journal article" date="2016" name="Genome Biol. Evol.">
        <title>Divergent and convergent evolution of fungal pathogenicity.</title>
        <authorList>
            <person name="Shang Y."/>
            <person name="Xiao G."/>
            <person name="Zheng P."/>
            <person name="Cen K."/>
            <person name="Zhan S."/>
            <person name="Wang C."/>
        </authorList>
    </citation>
    <scope>NUCLEOTIDE SEQUENCE [LARGE SCALE GENOMIC DNA]</scope>
    <source>
        <strain evidence="2 3">RCEF 1005</strain>
    </source>
</reference>
<dbReference type="Proteomes" id="UP000076881">
    <property type="component" value="Unassembled WGS sequence"/>
</dbReference>
<gene>
    <name evidence="2" type="ORF">LEL_08849</name>
</gene>
<sequence>MVQRDDILPVAFGGVLIGLVMMLALPFNVLVVGALATCLLAIFGTFYGSDTMGRVKTAVASTEVFAEQIPSQTTHDSEDAIDLLESFKRAQEPIKGSRHEVEKERLLQTMQRDHNWSSTHPRHRLLDALFGFQSYYERQQAELDRFRGLYKHVSKKHKTLLDLHIQYSSKFERVDEHLVLNQLLCDKIVQSALAYYNIPPKELKKHGAEIVSSGKRAEKASVSQALKHYVRDWTTSGTNECEETFPALLGTLQSLFPEREDRDTSLRILLPGSGLNRLAHEVARLGGFQVTANEWSAYMNVAYRFLETFPEANSSSFHPFADTWSHHITESDMIRPIRFPDTNLDKAEVLLVEGDFTTVFNHEAGSYDVLLTYFFIDTARNLMTYLDTITKLLKPGGYWINLGPLLYGTGPLVQLSLDEIISVTETMGFEYLDTDDKYGSLTIPGRTVRGMRAVYSFNDKALTTSAYKAQFWVARKQ</sequence>
<dbReference type="PANTHER" id="PTHR12303">
    <property type="entry name" value="CARNOSINE N-METHYLTRANSFERASE"/>
    <property type="match status" value="1"/>
</dbReference>
<evidence type="ECO:0000313" key="3">
    <source>
        <dbReference type="Proteomes" id="UP000076881"/>
    </source>
</evidence>
<dbReference type="InterPro" id="IPR012901">
    <property type="entry name" value="CARME"/>
</dbReference>
<organism evidence="2 3">
    <name type="scientific">Akanthomyces lecanii RCEF 1005</name>
    <dbReference type="NCBI Taxonomy" id="1081108"/>
    <lineage>
        <taxon>Eukaryota</taxon>
        <taxon>Fungi</taxon>
        <taxon>Dikarya</taxon>
        <taxon>Ascomycota</taxon>
        <taxon>Pezizomycotina</taxon>
        <taxon>Sordariomycetes</taxon>
        <taxon>Hypocreomycetidae</taxon>
        <taxon>Hypocreales</taxon>
        <taxon>Cordycipitaceae</taxon>
        <taxon>Akanthomyces</taxon>
        <taxon>Cordyceps confragosa</taxon>
    </lineage>
</organism>
<keyword evidence="3" id="KW-1185">Reference proteome</keyword>
<feature type="transmembrane region" description="Helical" evidence="1">
    <location>
        <begin position="7"/>
        <end position="24"/>
    </location>
</feature>
<evidence type="ECO:0000313" key="2">
    <source>
        <dbReference type="EMBL" id="OAA73065.1"/>
    </source>
</evidence>
<keyword evidence="1" id="KW-0472">Membrane</keyword>
<dbReference type="GO" id="GO:0008757">
    <property type="term" value="F:S-adenosylmethionine-dependent methyltransferase activity"/>
    <property type="evidence" value="ECO:0007669"/>
    <property type="project" value="InterPro"/>
</dbReference>